<evidence type="ECO:0000313" key="1">
    <source>
        <dbReference type="EMBL" id="CAF1051990.1"/>
    </source>
</evidence>
<dbReference type="Proteomes" id="UP000663882">
    <property type="component" value="Unassembled WGS sequence"/>
</dbReference>
<name>A0A814KI89_9BILA</name>
<dbReference type="SUPFAM" id="SSF56399">
    <property type="entry name" value="ADP-ribosylation"/>
    <property type="match status" value="1"/>
</dbReference>
<dbReference type="Gene3D" id="3.90.176.10">
    <property type="entry name" value="Toxin ADP-ribosyltransferase, Chain A, domain 1"/>
    <property type="match status" value="1"/>
</dbReference>
<organism evidence="1 2">
    <name type="scientific">Rotaria sordida</name>
    <dbReference type="NCBI Taxonomy" id="392033"/>
    <lineage>
        <taxon>Eukaryota</taxon>
        <taxon>Metazoa</taxon>
        <taxon>Spiralia</taxon>
        <taxon>Gnathifera</taxon>
        <taxon>Rotifera</taxon>
        <taxon>Eurotatoria</taxon>
        <taxon>Bdelloidea</taxon>
        <taxon>Philodinida</taxon>
        <taxon>Philodinidae</taxon>
        <taxon>Rotaria</taxon>
    </lineage>
</organism>
<dbReference type="OrthoDB" id="10366686at2759"/>
<comment type="caution">
    <text evidence="1">The sequence shown here is derived from an EMBL/GenBank/DDBJ whole genome shotgun (WGS) entry which is preliminary data.</text>
</comment>
<accession>A0A814KI89</accession>
<sequence>MDINERFAQLVVDPLYIHNLDMTIINMKSFYDRTFSIDDKILSRICDNILPRIHNQVTKLTVEQHSIERILTINYPQLYFLTLVNFKEEILFKYLTDYSILHNLKNQITHLNIDIQNEMGSELSEISSNIFLLILSLCKRLTHLNFCQLFSYRDSSIYISELSRTSYISSSLVELKINVSIFDDCLDLLDGYLDNLTKLIINVKQIKYKQRSNINNLKQLPKLKCFSLTSINYTHVYDERITQLLHQMINLEELILFLTVVRIDSNFIDGHQLYDEVVIYMPKLNKFLFSINTSVILKNIDIDFSSNEYIQRSFIGKGYGQSGNIYSRYSIDDLFIPTSNSSLTNIVGLPNGNIVRSLFATHDMNKSTYLLSPSSTTNNTLPTNDFLNDLLLENTTLFDVVNSQHQSQVSSTVTTSPNLLGSLQEPKRHYYGVVYRGMGLESTSSSAYKKGLLFYWTGFTSCTTELKIATKWNGCTAVFCINIPRRFSHVCSNIEDISNYPLEKEILLQPYTCFRVLNDPIQFTDSEKDLIKIELVIEGTAYAGTYFISQYGQKVFWFGRQNKARWNFANVGYGTVNNDHELTIQWGDLPLTHDKYTDVLKLKLSLVYQSMVKIYDSNKIFWGTEFRRISNEYLDEFEIDKNMKWKTADDISGCWEGDDGSCYIIGTCQNQIYWLAIDKNNRWSHTGVGTYNNNIINMNWGDLIIGQDRFHGEIECRIILSNKISIVKCIHGQFLTKELTKTS</sequence>
<proteinExistence type="predicted"/>
<dbReference type="EMBL" id="CAJNOO010000870">
    <property type="protein sequence ID" value="CAF1051990.1"/>
    <property type="molecule type" value="Genomic_DNA"/>
</dbReference>
<gene>
    <name evidence="1" type="ORF">RFH988_LOCUS16784</name>
</gene>
<evidence type="ECO:0000313" key="2">
    <source>
        <dbReference type="Proteomes" id="UP000663882"/>
    </source>
</evidence>
<reference evidence="1" key="1">
    <citation type="submission" date="2021-02" db="EMBL/GenBank/DDBJ databases">
        <authorList>
            <person name="Nowell W R."/>
        </authorList>
    </citation>
    <scope>NUCLEOTIDE SEQUENCE</scope>
</reference>
<dbReference type="AlphaFoldDB" id="A0A814KI89"/>
<protein>
    <submittedName>
        <fullName evidence="1">Uncharacterized protein</fullName>
    </submittedName>
</protein>